<dbReference type="Gene3D" id="3.40.50.620">
    <property type="entry name" value="HUPs"/>
    <property type="match status" value="1"/>
</dbReference>
<evidence type="ECO:0000256" key="11">
    <source>
        <dbReference type="ARBA" id="ARBA00031356"/>
    </source>
</evidence>
<evidence type="ECO:0000256" key="7">
    <source>
        <dbReference type="ARBA" id="ARBA00022755"/>
    </source>
</evidence>
<feature type="domain" description="GMPS ATP-PPase" evidence="15">
    <location>
        <begin position="211"/>
        <end position="412"/>
    </location>
</feature>
<proteinExistence type="inferred from homology"/>
<comment type="pathway">
    <text evidence="1">Purine metabolism; GMP biosynthesis; GMP from XMP (L-Gln route): step 1/1.</text>
</comment>
<dbReference type="FunFam" id="3.40.50.620:FF:000001">
    <property type="entry name" value="GMP synthase [glutamine-hydrolyzing]"/>
    <property type="match status" value="1"/>
</dbReference>
<dbReference type="PANTHER" id="PTHR11922:SF2">
    <property type="entry name" value="GMP SYNTHASE [GLUTAMINE-HYDROLYZING]"/>
    <property type="match status" value="1"/>
</dbReference>
<evidence type="ECO:0000313" key="17">
    <source>
        <dbReference type="Proteomes" id="UP000789831"/>
    </source>
</evidence>
<keyword evidence="9" id="KW-0315">Glutamine amidotransferase</keyword>
<dbReference type="SUPFAM" id="SSF54810">
    <property type="entry name" value="GMP synthetase C-terminal dimerisation domain"/>
    <property type="match status" value="1"/>
</dbReference>
<evidence type="ECO:0000259" key="15">
    <source>
        <dbReference type="PROSITE" id="PS51553"/>
    </source>
</evidence>
<evidence type="ECO:0000256" key="10">
    <source>
        <dbReference type="ARBA" id="ARBA00030464"/>
    </source>
</evidence>
<keyword evidence="8 14" id="KW-0067">ATP-binding</keyword>
<dbReference type="InterPro" id="IPR004739">
    <property type="entry name" value="GMP_synth_GATase"/>
</dbReference>
<evidence type="ECO:0000256" key="5">
    <source>
        <dbReference type="ARBA" id="ARBA00022741"/>
    </source>
</evidence>
<dbReference type="AlphaFoldDB" id="A0A9N8YLN1"/>
<keyword evidence="5 14" id="KW-0547">Nucleotide-binding</keyword>
<dbReference type="SUPFAM" id="SSF52402">
    <property type="entry name" value="Adenine nucleotide alpha hydrolases-like"/>
    <property type="match status" value="1"/>
</dbReference>
<dbReference type="Pfam" id="PF02540">
    <property type="entry name" value="NAD_synthase"/>
    <property type="match status" value="1"/>
</dbReference>
<keyword evidence="6 14" id="KW-0332">GMP biosynthesis</keyword>
<reference evidence="16" key="1">
    <citation type="submission" date="2021-06" db="EMBL/GenBank/DDBJ databases">
        <authorList>
            <person name="Kallberg Y."/>
            <person name="Tangrot J."/>
            <person name="Rosling A."/>
        </authorList>
    </citation>
    <scope>NUCLEOTIDE SEQUENCE</scope>
    <source>
        <strain evidence="16">MT106</strain>
    </source>
</reference>
<evidence type="ECO:0000256" key="12">
    <source>
        <dbReference type="ARBA" id="ARBA00044933"/>
    </source>
</evidence>
<dbReference type="Pfam" id="PF00117">
    <property type="entry name" value="GATase"/>
    <property type="match status" value="1"/>
</dbReference>
<evidence type="ECO:0000256" key="3">
    <source>
        <dbReference type="ARBA" id="ARBA00021562"/>
    </source>
</evidence>
<protein>
    <recommendedName>
        <fullName evidence="3">GMP synthase [glutamine-hydrolyzing]</fullName>
        <ecNumber evidence="2">6.3.5.2</ecNumber>
    </recommendedName>
    <alternativeName>
        <fullName evidence="10">GMP synthetase</fullName>
    </alternativeName>
    <alternativeName>
        <fullName evidence="11">Glutamine amidotransferase</fullName>
    </alternativeName>
</protein>
<evidence type="ECO:0000256" key="14">
    <source>
        <dbReference type="PROSITE-ProRule" id="PRU00886"/>
    </source>
</evidence>
<dbReference type="InterPro" id="IPR017926">
    <property type="entry name" value="GATASE"/>
</dbReference>
<evidence type="ECO:0000256" key="13">
    <source>
        <dbReference type="ARBA" id="ARBA00049404"/>
    </source>
</evidence>
<organism evidence="16 17">
    <name type="scientific">Ambispora gerdemannii</name>
    <dbReference type="NCBI Taxonomy" id="144530"/>
    <lineage>
        <taxon>Eukaryota</taxon>
        <taxon>Fungi</taxon>
        <taxon>Fungi incertae sedis</taxon>
        <taxon>Mucoromycota</taxon>
        <taxon>Glomeromycotina</taxon>
        <taxon>Glomeromycetes</taxon>
        <taxon>Archaeosporales</taxon>
        <taxon>Ambisporaceae</taxon>
        <taxon>Ambispora</taxon>
    </lineage>
</organism>
<evidence type="ECO:0000313" key="16">
    <source>
        <dbReference type="EMBL" id="CAG8441663.1"/>
    </source>
</evidence>
<dbReference type="PANTHER" id="PTHR11922">
    <property type="entry name" value="GMP SYNTHASE-RELATED"/>
    <property type="match status" value="1"/>
</dbReference>
<dbReference type="CDD" id="cd01742">
    <property type="entry name" value="GATase1_GMP_Synthase"/>
    <property type="match status" value="1"/>
</dbReference>
<comment type="catalytic activity">
    <reaction evidence="13">
        <text>XMP + L-glutamine + ATP + H2O = GMP + L-glutamate + AMP + diphosphate + 2 H(+)</text>
        <dbReference type="Rhea" id="RHEA:11680"/>
        <dbReference type="ChEBI" id="CHEBI:15377"/>
        <dbReference type="ChEBI" id="CHEBI:15378"/>
        <dbReference type="ChEBI" id="CHEBI:29985"/>
        <dbReference type="ChEBI" id="CHEBI:30616"/>
        <dbReference type="ChEBI" id="CHEBI:33019"/>
        <dbReference type="ChEBI" id="CHEBI:57464"/>
        <dbReference type="ChEBI" id="CHEBI:58115"/>
        <dbReference type="ChEBI" id="CHEBI:58359"/>
        <dbReference type="ChEBI" id="CHEBI:456215"/>
        <dbReference type="EC" id="6.3.5.2"/>
    </reaction>
</comment>
<dbReference type="SUPFAM" id="SSF52317">
    <property type="entry name" value="Class I glutamine amidotransferase-like"/>
    <property type="match status" value="1"/>
</dbReference>
<dbReference type="NCBIfam" id="TIGR00884">
    <property type="entry name" value="guaA_Cterm"/>
    <property type="match status" value="1"/>
</dbReference>
<evidence type="ECO:0000256" key="1">
    <source>
        <dbReference type="ARBA" id="ARBA00005153"/>
    </source>
</evidence>
<evidence type="ECO:0000256" key="4">
    <source>
        <dbReference type="ARBA" id="ARBA00022598"/>
    </source>
</evidence>
<dbReference type="GO" id="GO:0005829">
    <property type="term" value="C:cytosol"/>
    <property type="evidence" value="ECO:0007669"/>
    <property type="project" value="TreeGrafter"/>
</dbReference>
<dbReference type="InterPro" id="IPR001674">
    <property type="entry name" value="GMP_synth_C"/>
</dbReference>
<dbReference type="NCBIfam" id="NF000848">
    <property type="entry name" value="PRK00074.1"/>
    <property type="match status" value="1"/>
</dbReference>
<dbReference type="GO" id="GO:0003921">
    <property type="term" value="F:GMP synthase activity"/>
    <property type="evidence" value="ECO:0007669"/>
    <property type="project" value="InterPro"/>
</dbReference>
<evidence type="ECO:0000256" key="8">
    <source>
        <dbReference type="ARBA" id="ARBA00022840"/>
    </source>
</evidence>
<sequence length="537" mass="60538">MTNQDKIVEVHSLYDTILILDFGSQYSHLITRRIREFGVYCEILPCTQKISDLHFHPKGIILSGSPYSVYEQDAPRVDPAVFKLDVPILGICYGLQEIAFHHNGSIAPCDHSEYGHAWLSILKHQDHPLVDKLFENLGDLQVWMSHRDQIDKLPAGFRVVGKTLTSQYAAIAHEEKQIFGVQFHPEVTHTPLGKEILRNFVIGICQAQANWTMESFIDKEIARIRQIVGPNGQVIGAVSGGVDSTVAAKLMKEAIGNRFHAILVDNGVMRLNECETVKKQLGDHLGINLRVLQASALFLNRLKDITDPEKKRKIIGNTFIEVFEAEATKIDQETKEGNHGEIQYLLQGTLYPDVIESVSFKGPSATIKTHHNVGGLLENMKLKLIEPLRELFKDEVRELAKILGLDEELIWRHPFPGPGIAIRILGEVTHEQVAIARAADHIYIEEIKKAGLYRKIAQAYAALLPVKAVGVMGDRRTYEQVIALRAVETTDFMTADWYPFPYDILKRISNRIINEIKGVNRVVYDISSKPPATIEWE</sequence>
<dbReference type="Proteomes" id="UP000789831">
    <property type="component" value="Unassembled WGS sequence"/>
</dbReference>
<dbReference type="InterPro" id="IPR025777">
    <property type="entry name" value="GMPS_ATP_PPase_dom"/>
</dbReference>
<dbReference type="Pfam" id="PF00958">
    <property type="entry name" value="GMP_synt_C"/>
    <property type="match status" value="1"/>
</dbReference>
<dbReference type="InterPro" id="IPR022310">
    <property type="entry name" value="NAD/GMP_synthase"/>
</dbReference>
<dbReference type="PRINTS" id="PR00096">
    <property type="entry name" value="GATASE"/>
</dbReference>
<dbReference type="PROSITE" id="PS51553">
    <property type="entry name" value="GMPS_ATP_PPASE"/>
    <property type="match status" value="1"/>
</dbReference>
<dbReference type="FunFam" id="3.40.50.880:FF:000001">
    <property type="entry name" value="GMP synthase [glutamine-hydrolyzing]"/>
    <property type="match status" value="1"/>
</dbReference>
<keyword evidence="17" id="KW-1185">Reference proteome</keyword>
<accession>A0A9N8YLN1</accession>
<evidence type="ECO:0000256" key="9">
    <source>
        <dbReference type="ARBA" id="ARBA00022962"/>
    </source>
</evidence>
<comment type="function">
    <text evidence="12">Catalyzes the conversion of xanthine monophosphate (XMP) to GMP in the presence of glutamine and ATP through an adenyl-XMP intermediate.</text>
</comment>
<dbReference type="HAMAP" id="MF_00344">
    <property type="entry name" value="GMP_synthase"/>
    <property type="match status" value="1"/>
</dbReference>
<evidence type="ECO:0000256" key="2">
    <source>
        <dbReference type="ARBA" id="ARBA00012746"/>
    </source>
</evidence>
<dbReference type="EMBL" id="CAJVPL010000072">
    <property type="protein sequence ID" value="CAG8441663.1"/>
    <property type="molecule type" value="Genomic_DNA"/>
</dbReference>
<comment type="caution">
    <text evidence="16">The sequence shown here is derived from an EMBL/GenBank/DDBJ whole genome shotgun (WGS) entry which is preliminary data.</text>
</comment>
<dbReference type="NCBIfam" id="TIGR00888">
    <property type="entry name" value="guaA_Nterm"/>
    <property type="match status" value="1"/>
</dbReference>
<keyword evidence="4" id="KW-0436">Ligase</keyword>
<name>A0A9N8YLN1_9GLOM</name>
<feature type="binding site" evidence="14">
    <location>
        <begin position="239"/>
        <end position="245"/>
    </location>
    <ligand>
        <name>ATP</name>
        <dbReference type="ChEBI" id="CHEBI:30616"/>
    </ligand>
</feature>
<dbReference type="Gene3D" id="3.30.300.10">
    <property type="match status" value="1"/>
</dbReference>
<dbReference type="EC" id="6.3.5.2" evidence="2"/>
<dbReference type="InterPro" id="IPR014729">
    <property type="entry name" value="Rossmann-like_a/b/a_fold"/>
</dbReference>
<gene>
    <name evidence="16" type="ORF">AGERDE_LOCUS1111</name>
</gene>
<dbReference type="InterPro" id="IPR029062">
    <property type="entry name" value="Class_I_gatase-like"/>
</dbReference>
<dbReference type="GO" id="GO:0005524">
    <property type="term" value="F:ATP binding"/>
    <property type="evidence" value="ECO:0007669"/>
    <property type="project" value="UniProtKB-UniRule"/>
</dbReference>
<dbReference type="FunFam" id="3.30.300.10:FF:000002">
    <property type="entry name" value="GMP synthase [glutamine-hydrolyzing]"/>
    <property type="match status" value="1"/>
</dbReference>
<dbReference type="CDD" id="cd01997">
    <property type="entry name" value="GMP_synthase_C"/>
    <property type="match status" value="1"/>
</dbReference>
<dbReference type="OrthoDB" id="1724632at2759"/>
<dbReference type="InterPro" id="IPR022955">
    <property type="entry name" value="GMP_synthase"/>
</dbReference>
<dbReference type="PROSITE" id="PS51273">
    <property type="entry name" value="GATASE_TYPE_1"/>
    <property type="match status" value="1"/>
</dbReference>
<dbReference type="Gene3D" id="3.40.50.880">
    <property type="match status" value="1"/>
</dbReference>
<evidence type="ECO:0000256" key="6">
    <source>
        <dbReference type="ARBA" id="ARBA00022749"/>
    </source>
</evidence>
<keyword evidence="7 14" id="KW-0658">Purine biosynthesis</keyword>